<dbReference type="EMBL" id="CP058649">
    <property type="protein sequence ID" value="QUI23599.1"/>
    <property type="molecule type" value="Genomic_DNA"/>
</dbReference>
<dbReference type="PANTHER" id="PTHR40590:SF1">
    <property type="entry name" value="CYTOPLASMIC PROTEIN"/>
    <property type="match status" value="1"/>
</dbReference>
<name>A0A8J8MLC4_9FIRM</name>
<dbReference type="RefSeq" id="WP_212694284.1">
    <property type="nucleotide sequence ID" value="NZ_CP058649.1"/>
</dbReference>
<evidence type="ECO:0000256" key="1">
    <source>
        <dbReference type="ARBA" id="ARBA00022737"/>
    </source>
</evidence>
<feature type="signal peptide" evidence="2">
    <location>
        <begin position="1"/>
        <end position="23"/>
    </location>
</feature>
<evidence type="ECO:0000313" key="5">
    <source>
        <dbReference type="Proteomes" id="UP000683246"/>
    </source>
</evidence>
<evidence type="ECO:0000256" key="2">
    <source>
        <dbReference type="SAM" id="SignalP"/>
    </source>
</evidence>
<feature type="chain" id="PRO_5039028924" evidence="2">
    <location>
        <begin position="24"/>
        <end position="501"/>
    </location>
</feature>
<feature type="domain" description="SLH" evidence="3">
    <location>
        <begin position="153"/>
        <end position="215"/>
    </location>
</feature>
<dbReference type="AlphaFoldDB" id="A0A8J8MLC4"/>
<dbReference type="CDD" id="cd14789">
    <property type="entry name" value="Tiki"/>
    <property type="match status" value="1"/>
</dbReference>
<dbReference type="Proteomes" id="UP000683246">
    <property type="component" value="Chromosome"/>
</dbReference>
<gene>
    <name evidence="4" type="ORF">HZI73_15460</name>
</gene>
<dbReference type="InterPro" id="IPR001119">
    <property type="entry name" value="SLH_dom"/>
</dbReference>
<organism evidence="4 5">
    <name type="scientific">Vallitalea pronyensis</name>
    <dbReference type="NCBI Taxonomy" id="1348613"/>
    <lineage>
        <taxon>Bacteria</taxon>
        <taxon>Bacillati</taxon>
        <taxon>Bacillota</taxon>
        <taxon>Clostridia</taxon>
        <taxon>Lachnospirales</taxon>
        <taxon>Vallitaleaceae</taxon>
        <taxon>Vallitalea</taxon>
    </lineage>
</organism>
<reference evidence="4" key="1">
    <citation type="submission" date="2020-07" db="EMBL/GenBank/DDBJ databases">
        <title>Vallitalea pronyensis genome.</title>
        <authorList>
            <person name="Postec A."/>
        </authorList>
    </citation>
    <scope>NUCLEOTIDE SEQUENCE</scope>
    <source>
        <strain evidence="4">FatNI3</strain>
    </source>
</reference>
<proteinExistence type="predicted"/>
<keyword evidence="2" id="KW-0732">Signal</keyword>
<keyword evidence="1" id="KW-0677">Repeat</keyword>
<keyword evidence="5" id="KW-1185">Reference proteome</keyword>
<sequence length="501" mass="56606">MKRISKKFMMLSMAMMLTILSFTYNFHLSYATTPEPEQQQVDQPSLWSVDDLQMLGIYDIVNPSMFSGFKRDATQKDMYIAGVKFYEKYTGEHVATNDVTSDPVALQNAVYKIFNIFFLDSDFVKTATRQDVVDMMYRLMKAVEPELNDVTAENPSFDDASDLSQLKPSVQYLVSKGLLKGSNNNLNLNKACTREQLLVLLSRVYYFTKQESETAAKGAFWKVSGGKNTVYLLGSVHLADSRIYPMNDDMLEAFDGSDVLAVEVNLLDIAEGQNYMQEKMFYQDGTTIDQVISEELYTQYAKKMESFSIPKQMYDTLKPWSAAFTIQNLDAQANSDYSGGLGVDAYFMTKANQIKPIIEIEGLKFQTDLLDGFSAELQEGFLVSVLAPPSEETPEDSETNTDEDEAKPTIVTTLDQILATWITGDIEALDALIALDVDATDEFNTKFFFERNEHMYQTVLEYLEDDTKQTYFVVVGAGHMISDKGIVKLLQDKGYTVDQIK</sequence>
<protein>
    <submittedName>
        <fullName evidence="4">TraB/GumN family protein</fullName>
    </submittedName>
</protein>
<dbReference type="PANTHER" id="PTHR40590">
    <property type="entry name" value="CYTOPLASMIC PROTEIN-RELATED"/>
    <property type="match status" value="1"/>
</dbReference>
<evidence type="ECO:0000259" key="3">
    <source>
        <dbReference type="PROSITE" id="PS51272"/>
    </source>
</evidence>
<dbReference type="Pfam" id="PF01963">
    <property type="entry name" value="TraB_PrgY_gumN"/>
    <property type="match status" value="1"/>
</dbReference>
<evidence type="ECO:0000313" key="4">
    <source>
        <dbReference type="EMBL" id="QUI23599.1"/>
    </source>
</evidence>
<dbReference type="InterPro" id="IPR002816">
    <property type="entry name" value="TraB/PrgY/GumN_fam"/>
</dbReference>
<dbReference type="InterPro" id="IPR047111">
    <property type="entry name" value="YbaP-like"/>
</dbReference>
<accession>A0A8J8MLC4</accession>
<dbReference type="PROSITE" id="PS51272">
    <property type="entry name" value="SLH"/>
    <property type="match status" value="1"/>
</dbReference>
<dbReference type="KEGG" id="vpy:HZI73_15460"/>